<keyword evidence="3" id="KW-0963">Cytoplasm</keyword>
<dbReference type="EMBL" id="LT598459">
    <property type="protein sequence ID" value="SCU82161.1"/>
    <property type="molecule type" value="Genomic_DNA"/>
</dbReference>
<evidence type="ECO:0000256" key="2">
    <source>
        <dbReference type="ARBA" id="ARBA00009557"/>
    </source>
</evidence>
<evidence type="ECO:0000256" key="8">
    <source>
        <dbReference type="SAM" id="MobiDB-lite"/>
    </source>
</evidence>
<evidence type="ECO:0000256" key="6">
    <source>
        <dbReference type="ARBA" id="ARBA00023212"/>
    </source>
</evidence>
<dbReference type="GO" id="GO:0051015">
    <property type="term" value="F:actin filament binding"/>
    <property type="evidence" value="ECO:0007669"/>
    <property type="project" value="EnsemblFungi"/>
</dbReference>
<dbReference type="OrthoDB" id="10006997at2759"/>
<dbReference type="InterPro" id="IPR028458">
    <property type="entry name" value="Twinfilin"/>
</dbReference>
<gene>
    <name evidence="10" type="ORF">LADA_0C03422G</name>
</gene>
<protein>
    <submittedName>
        <fullName evidence="10">LADA_0C03422g1_1</fullName>
    </submittedName>
</protein>
<dbReference type="PROSITE" id="PS51263">
    <property type="entry name" value="ADF_H"/>
    <property type="match status" value="2"/>
</dbReference>
<dbReference type="PANTHER" id="PTHR13759">
    <property type="entry name" value="TWINFILIN"/>
    <property type="match status" value="1"/>
</dbReference>
<feature type="domain" description="ADF-H" evidence="9">
    <location>
        <begin position="5"/>
        <end position="130"/>
    </location>
</feature>
<dbReference type="InterPro" id="IPR029006">
    <property type="entry name" value="ADF-H/Gelsolin-like_dom_sf"/>
</dbReference>
<accession>A0A1G4IYF2</accession>
<dbReference type="GO" id="GO:0005884">
    <property type="term" value="C:actin filament"/>
    <property type="evidence" value="ECO:0007669"/>
    <property type="project" value="EnsemblFungi"/>
</dbReference>
<comment type="subcellular location">
    <subcellularLocation>
        <location evidence="1">Cytoplasm</location>
        <location evidence="1">Cytoskeleton</location>
    </subcellularLocation>
</comment>
<evidence type="ECO:0000313" key="10">
    <source>
        <dbReference type="EMBL" id="SCU82161.1"/>
    </source>
</evidence>
<keyword evidence="11" id="KW-1185">Reference proteome</keyword>
<keyword evidence="6" id="KW-0206">Cytoskeleton</keyword>
<evidence type="ECO:0000256" key="4">
    <source>
        <dbReference type="ARBA" id="ARBA00022737"/>
    </source>
</evidence>
<dbReference type="GO" id="GO:0051016">
    <property type="term" value="P:barbed-end actin filament capping"/>
    <property type="evidence" value="ECO:0007669"/>
    <property type="project" value="TreeGrafter"/>
</dbReference>
<dbReference type="CDD" id="cd11284">
    <property type="entry name" value="ADF_Twf-C_like"/>
    <property type="match status" value="1"/>
</dbReference>
<evidence type="ECO:0000313" key="11">
    <source>
        <dbReference type="Proteomes" id="UP000190274"/>
    </source>
</evidence>
<evidence type="ECO:0000256" key="1">
    <source>
        <dbReference type="ARBA" id="ARBA00004245"/>
    </source>
</evidence>
<evidence type="ECO:0000256" key="7">
    <source>
        <dbReference type="ARBA" id="ARBA00038532"/>
    </source>
</evidence>
<dbReference type="InterPro" id="IPR002108">
    <property type="entry name" value="ADF-H"/>
</dbReference>
<keyword evidence="5" id="KW-0009">Actin-binding</keyword>
<evidence type="ECO:0000256" key="3">
    <source>
        <dbReference type="ARBA" id="ARBA00022490"/>
    </source>
</evidence>
<evidence type="ECO:0000256" key="5">
    <source>
        <dbReference type="ARBA" id="ARBA00023203"/>
    </source>
</evidence>
<name>A0A1G4IYF2_9SACH</name>
<dbReference type="GO" id="GO:0030836">
    <property type="term" value="P:positive regulation of actin filament depolymerization"/>
    <property type="evidence" value="ECO:0007669"/>
    <property type="project" value="EnsemblFungi"/>
</dbReference>
<dbReference type="Pfam" id="PF00241">
    <property type="entry name" value="Cofilin_ADF"/>
    <property type="match status" value="2"/>
</dbReference>
<dbReference type="PANTHER" id="PTHR13759:SF1">
    <property type="entry name" value="TWINFILIN"/>
    <property type="match status" value="1"/>
</dbReference>
<comment type="subunit">
    <text evidence="7">Interacts with G-actin; ADP-actin form.</text>
</comment>
<evidence type="ECO:0000259" key="9">
    <source>
        <dbReference type="PROSITE" id="PS51263"/>
    </source>
</evidence>
<dbReference type="GO" id="GO:0030042">
    <property type="term" value="P:actin filament depolymerization"/>
    <property type="evidence" value="ECO:0007669"/>
    <property type="project" value="EnsemblFungi"/>
</dbReference>
<keyword evidence="4" id="KW-0677">Repeat</keyword>
<dbReference type="GO" id="GO:0005737">
    <property type="term" value="C:cytoplasm"/>
    <property type="evidence" value="ECO:0007669"/>
    <property type="project" value="TreeGrafter"/>
</dbReference>
<dbReference type="SMART" id="SM00102">
    <property type="entry name" value="ADF"/>
    <property type="match status" value="2"/>
</dbReference>
<dbReference type="GO" id="GO:0140311">
    <property type="term" value="F:protein sequestering activity"/>
    <property type="evidence" value="ECO:0007669"/>
    <property type="project" value="EnsemblFungi"/>
</dbReference>
<dbReference type="SUPFAM" id="SSF55753">
    <property type="entry name" value="Actin depolymerizing proteins"/>
    <property type="match status" value="2"/>
</dbReference>
<dbReference type="STRING" id="1266660.A0A1G4IYF2"/>
<comment type="similarity">
    <text evidence="2">Belongs to the actin-binding proteins ADF family. Twinfilin subfamily.</text>
</comment>
<feature type="region of interest" description="Disordered" evidence="8">
    <location>
        <begin position="294"/>
        <end position="322"/>
    </location>
</feature>
<dbReference type="CDD" id="cd11285">
    <property type="entry name" value="ADF_Twf-N_like"/>
    <property type="match status" value="1"/>
</dbReference>
<dbReference type="AlphaFoldDB" id="A0A1G4IYF2"/>
<dbReference type="GO" id="GO:0044396">
    <property type="term" value="P:actin cortical patch organization"/>
    <property type="evidence" value="ECO:0007669"/>
    <property type="project" value="EnsemblFungi"/>
</dbReference>
<proteinExistence type="inferred from homology"/>
<organism evidence="10 11">
    <name type="scientific">Lachancea dasiensis</name>
    <dbReference type="NCBI Taxonomy" id="1072105"/>
    <lineage>
        <taxon>Eukaryota</taxon>
        <taxon>Fungi</taxon>
        <taxon>Dikarya</taxon>
        <taxon>Ascomycota</taxon>
        <taxon>Saccharomycotina</taxon>
        <taxon>Saccharomycetes</taxon>
        <taxon>Saccharomycetales</taxon>
        <taxon>Saccharomycetaceae</taxon>
        <taxon>Lachancea</taxon>
    </lineage>
</organism>
<sequence length="322" mass="35140">MSSQSGITADVALLDKVGSLLENSSVGAVVIAEISSDYTTVQLHSTLSNLQELQKFTSNNAGPFYLFIRDESGIVFVSYVPEHSAVRAKMLYASTKNTVLRQLGSNHISKQILLSSPAELVPTSWSSDTFSDNNAPLTEAEQISATISRQQESARGGRQLVSQTGGTSHTLSFKIASGDPISKLLEIYNLVVFSINLAEEQVEVMDKIDVSATSEVPKVLKVGHPTYNVYKTEENKVHFIYSCPSGSKVKERMLYASNKSGFIKHLSEVDGLVMQSISEIGDPDELELSRLIDQPTPAAQDTASGAPDRLKFDRPRRPGRRT</sequence>
<feature type="domain" description="ADF-H" evidence="9">
    <location>
        <begin position="166"/>
        <end position="296"/>
    </location>
</feature>
<dbReference type="Gene3D" id="3.40.20.10">
    <property type="entry name" value="Severin"/>
    <property type="match status" value="2"/>
</dbReference>
<reference evidence="11" key="1">
    <citation type="submission" date="2016-03" db="EMBL/GenBank/DDBJ databases">
        <authorList>
            <person name="Devillers H."/>
        </authorList>
    </citation>
    <scope>NUCLEOTIDE SEQUENCE [LARGE SCALE GENOMIC DNA]</scope>
</reference>
<dbReference type="GO" id="GO:0003785">
    <property type="term" value="F:actin monomer binding"/>
    <property type="evidence" value="ECO:0007669"/>
    <property type="project" value="EnsemblFungi"/>
</dbReference>
<dbReference type="GO" id="GO:0051014">
    <property type="term" value="P:actin filament severing"/>
    <property type="evidence" value="ECO:0007669"/>
    <property type="project" value="EnsemblFungi"/>
</dbReference>
<dbReference type="Proteomes" id="UP000190274">
    <property type="component" value="Chromosome C"/>
</dbReference>